<feature type="compositionally biased region" description="Basic and acidic residues" evidence="7">
    <location>
        <begin position="141"/>
        <end position="162"/>
    </location>
</feature>
<evidence type="ECO:0000256" key="5">
    <source>
        <dbReference type="ARBA" id="ARBA00022747"/>
    </source>
</evidence>
<dbReference type="InterPro" id="IPR050390">
    <property type="entry name" value="C5-Methyltransferase"/>
</dbReference>
<dbReference type="EC" id="2.1.1.37" evidence="1"/>
<dbReference type="PANTHER" id="PTHR10629">
    <property type="entry name" value="CYTOSINE-SPECIFIC METHYLTRANSFERASE"/>
    <property type="match status" value="1"/>
</dbReference>
<accession>A0A849AKH5</accession>
<dbReference type="PROSITE" id="PS51679">
    <property type="entry name" value="SAM_MT_C5"/>
    <property type="match status" value="1"/>
</dbReference>
<keyword evidence="9" id="KW-1185">Reference proteome</keyword>
<dbReference type="PRINTS" id="PR00105">
    <property type="entry name" value="C5METTRFRASE"/>
</dbReference>
<dbReference type="GO" id="GO:0032259">
    <property type="term" value="P:methylation"/>
    <property type="evidence" value="ECO:0007669"/>
    <property type="project" value="UniProtKB-KW"/>
</dbReference>
<protein>
    <recommendedName>
        <fullName evidence="1">DNA (cytosine-5-)-methyltransferase</fullName>
        <ecNumber evidence="1">2.1.1.37</ecNumber>
    </recommendedName>
</protein>
<dbReference type="GO" id="GO:0009307">
    <property type="term" value="P:DNA restriction-modification system"/>
    <property type="evidence" value="ECO:0007669"/>
    <property type="project" value="UniProtKB-KW"/>
</dbReference>
<sequence>MHDPHDRTRPLKVGSLFSGYGGLDLAVEYALDAETIWFSENNPPIARVFAHHWPDAPNLGDITTIDWRAAEYVDVLCGGFPCQDVSTVGKRAGLAPGTRSGLWSHMADAIDALQPQLVVIENVRGLLSAPAIRPPSEGNDDAQRNLDDHATPGDAPLRHLEPDPWSLGDLAARPLRAAGAVLGDLADLRYDAQWIGLPASFVGAPHHRFRIFIVAQHDVPDPARNGLFSRWREPGSGTGAAWDDRLVAPDHRPRLERAGWLSEQMRRVGDLVDPDRRTVRRWGRYARAIAQWEHVTGQDAPAPALLNDGRGPRLAPAFVEWLMGLEPGWVTDPGYGLTQNQQITALGNGVLPLQAVTALVKAVQREQAA</sequence>
<dbReference type="EMBL" id="JABENB010000003">
    <property type="protein sequence ID" value="NNG40869.1"/>
    <property type="molecule type" value="Genomic_DNA"/>
</dbReference>
<comment type="caution">
    <text evidence="8">The sequence shown here is derived from an EMBL/GenBank/DDBJ whole genome shotgun (WGS) entry which is preliminary data.</text>
</comment>
<dbReference type="Proteomes" id="UP000557772">
    <property type="component" value="Unassembled WGS sequence"/>
</dbReference>
<dbReference type="GO" id="GO:0003677">
    <property type="term" value="F:DNA binding"/>
    <property type="evidence" value="ECO:0007669"/>
    <property type="project" value="TreeGrafter"/>
</dbReference>
<name>A0A849AKH5_9MICO</name>
<evidence type="ECO:0000256" key="6">
    <source>
        <dbReference type="PROSITE-ProRule" id="PRU01016"/>
    </source>
</evidence>
<evidence type="ECO:0000256" key="2">
    <source>
        <dbReference type="ARBA" id="ARBA00022603"/>
    </source>
</evidence>
<feature type="region of interest" description="Disordered" evidence="7">
    <location>
        <begin position="130"/>
        <end position="162"/>
    </location>
</feature>
<dbReference type="Gene3D" id="3.40.50.150">
    <property type="entry name" value="Vaccinia Virus protein VP39"/>
    <property type="match status" value="1"/>
</dbReference>
<evidence type="ECO:0000256" key="4">
    <source>
        <dbReference type="ARBA" id="ARBA00022691"/>
    </source>
</evidence>
<dbReference type="InterPro" id="IPR029063">
    <property type="entry name" value="SAM-dependent_MTases_sf"/>
</dbReference>
<dbReference type="AlphaFoldDB" id="A0A849AKH5"/>
<evidence type="ECO:0000313" key="9">
    <source>
        <dbReference type="Proteomes" id="UP000557772"/>
    </source>
</evidence>
<dbReference type="SUPFAM" id="SSF53335">
    <property type="entry name" value="S-adenosyl-L-methionine-dependent methyltransferases"/>
    <property type="match status" value="1"/>
</dbReference>
<proteinExistence type="inferred from homology"/>
<keyword evidence="3 6" id="KW-0808">Transferase</keyword>
<evidence type="ECO:0000256" key="7">
    <source>
        <dbReference type="SAM" id="MobiDB-lite"/>
    </source>
</evidence>
<dbReference type="InterPro" id="IPR001525">
    <property type="entry name" value="C5_MeTfrase"/>
</dbReference>
<organism evidence="8 9">
    <name type="scientific">Flexivirga aerilata</name>
    <dbReference type="NCBI Taxonomy" id="1656889"/>
    <lineage>
        <taxon>Bacteria</taxon>
        <taxon>Bacillati</taxon>
        <taxon>Actinomycetota</taxon>
        <taxon>Actinomycetes</taxon>
        <taxon>Micrococcales</taxon>
        <taxon>Dermacoccaceae</taxon>
        <taxon>Flexivirga</taxon>
    </lineage>
</organism>
<evidence type="ECO:0000256" key="1">
    <source>
        <dbReference type="ARBA" id="ARBA00011975"/>
    </source>
</evidence>
<feature type="active site" evidence="6">
    <location>
        <position position="82"/>
    </location>
</feature>
<dbReference type="GO" id="GO:0003886">
    <property type="term" value="F:DNA (cytosine-5-)-methyltransferase activity"/>
    <property type="evidence" value="ECO:0007669"/>
    <property type="project" value="UniProtKB-EC"/>
</dbReference>
<dbReference type="RefSeq" id="WP_034712167.1">
    <property type="nucleotide sequence ID" value="NZ_JABENB010000003.1"/>
</dbReference>
<comment type="similarity">
    <text evidence="6">Belongs to the class I-like SAM-binding methyltransferase superfamily. C5-methyltransferase family.</text>
</comment>
<evidence type="ECO:0000256" key="3">
    <source>
        <dbReference type="ARBA" id="ARBA00022679"/>
    </source>
</evidence>
<keyword evidence="2 6" id="KW-0489">Methyltransferase</keyword>
<evidence type="ECO:0000313" key="8">
    <source>
        <dbReference type="EMBL" id="NNG40869.1"/>
    </source>
</evidence>
<dbReference type="PANTHER" id="PTHR10629:SF52">
    <property type="entry name" value="DNA (CYTOSINE-5)-METHYLTRANSFERASE 1"/>
    <property type="match status" value="1"/>
</dbReference>
<gene>
    <name evidence="8" type="ORF">HJ588_16545</name>
</gene>
<reference evidence="8 9" key="1">
    <citation type="submission" date="2020-05" db="EMBL/GenBank/DDBJ databases">
        <title>Flexivirga sp. ID2601S isolated from air conditioner.</title>
        <authorList>
            <person name="Kim D.H."/>
        </authorList>
    </citation>
    <scope>NUCLEOTIDE SEQUENCE [LARGE SCALE GENOMIC DNA]</scope>
    <source>
        <strain evidence="8 9">ID2601S</strain>
    </source>
</reference>
<keyword evidence="4 6" id="KW-0949">S-adenosyl-L-methionine</keyword>
<dbReference type="Pfam" id="PF00145">
    <property type="entry name" value="DNA_methylase"/>
    <property type="match status" value="1"/>
</dbReference>
<dbReference type="GO" id="GO:0044027">
    <property type="term" value="P:negative regulation of gene expression via chromosomal CpG island methylation"/>
    <property type="evidence" value="ECO:0007669"/>
    <property type="project" value="TreeGrafter"/>
</dbReference>
<keyword evidence="5" id="KW-0680">Restriction system</keyword>